<feature type="transmembrane region" description="Helical" evidence="6">
    <location>
        <begin position="5"/>
        <end position="23"/>
    </location>
</feature>
<dbReference type="Gene3D" id="3.40.720.10">
    <property type="entry name" value="Alkaline Phosphatase, subunit A"/>
    <property type="match status" value="1"/>
</dbReference>
<name>A7GYU2_CAMC5</name>
<evidence type="ECO:0000313" key="8">
    <source>
        <dbReference type="EMBL" id="EAT99947.1"/>
    </source>
</evidence>
<keyword evidence="8" id="KW-0808">Transferase</keyword>
<dbReference type="EMBL" id="CP000767">
    <property type="protein sequence ID" value="EAT99947.1"/>
    <property type="molecule type" value="Genomic_DNA"/>
</dbReference>
<gene>
    <name evidence="8" type="ORF">CCV52592_0769</name>
</gene>
<proteinExistence type="predicted"/>
<protein>
    <submittedName>
        <fullName evidence="8">Phosphoglycerol transferase</fullName>
    </submittedName>
</protein>
<dbReference type="HOGENOM" id="CLU_036702_0_0_7"/>
<keyword evidence="2" id="KW-1003">Cell membrane</keyword>
<dbReference type="PANTHER" id="PTHR47371:SF3">
    <property type="entry name" value="PHOSPHOGLYCEROL TRANSFERASE I"/>
    <property type="match status" value="1"/>
</dbReference>
<dbReference type="InterPro" id="IPR000917">
    <property type="entry name" value="Sulfatase_N"/>
</dbReference>
<dbReference type="AlphaFoldDB" id="A7GYU2"/>
<dbReference type="OrthoDB" id="5363296at2"/>
<evidence type="ECO:0000256" key="1">
    <source>
        <dbReference type="ARBA" id="ARBA00004651"/>
    </source>
</evidence>
<keyword evidence="3 6" id="KW-0812">Transmembrane</keyword>
<feature type="transmembrane region" description="Helical" evidence="6">
    <location>
        <begin position="29"/>
        <end position="49"/>
    </location>
</feature>
<evidence type="ECO:0000313" key="9">
    <source>
        <dbReference type="Proteomes" id="UP000006380"/>
    </source>
</evidence>
<dbReference type="GO" id="GO:0005886">
    <property type="term" value="C:plasma membrane"/>
    <property type="evidence" value="ECO:0007669"/>
    <property type="project" value="UniProtKB-SubCell"/>
</dbReference>
<evidence type="ECO:0000259" key="7">
    <source>
        <dbReference type="Pfam" id="PF00884"/>
    </source>
</evidence>
<feature type="domain" description="Sulfatase N-terminal" evidence="7">
    <location>
        <begin position="246"/>
        <end position="450"/>
    </location>
</feature>
<dbReference type="PANTHER" id="PTHR47371">
    <property type="entry name" value="LIPOTEICHOIC ACID SYNTHASE"/>
    <property type="match status" value="1"/>
</dbReference>
<feature type="transmembrane region" description="Helical" evidence="6">
    <location>
        <begin position="135"/>
        <end position="152"/>
    </location>
</feature>
<dbReference type="GO" id="GO:0016740">
    <property type="term" value="F:transferase activity"/>
    <property type="evidence" value="ECO:0007669"/>
    <property type="project" value="UniProtKB-KW"/>
</dbReference>
<dbReference type="InterPro" id="IPR050448">
    <property type="entry name" value="OpgB/LTA_synthase_biosynth"/>
</dbReference>
<evidence type="ECO:0000256" key="6">
    <source>
        <dbReference type="SAM" id="Phobius"/>
    </source>
</evidence>
<dbReference type="RefSeq" id="WP_009651175.1">
    <property type="nucleotide sequence ID" value="NC_009715.2"/>
</dbReference>
<dbReference type="KEGG" id="ccv:CCV52592_0769"/>
<dbReference type="Pfam" id="PF00884">
    <property type="entry name" value="Sulfatase"/>
    <property type="match status" value="1"/>
</dbReference>
<dbReference type="SUPFAM" id="SSF53649">
    <property type="entry name" value="Alkaline phosphatase-like"/>
    <property type="match status" value="1"/>
</dbReference>
<feature type="transmembrane region" description="Helical" evidence="6">
    <location>
        <begin position="105"/>
        <end position="123"/>
    </location>
</feature>
<evidence type="ECO:0000256" key="4">
    <source>
        <dbReference type="ARBA" id="ARBA00022989"/>
    </source>
</evidence>
<reference evidence="8" key="1">
    <citation type="submission" date="2016-07" db="EMBL/GenBank/DDBJ databases">
        <title>Comparative genomics of the Campylobacter concisus group.</title>
        <authorList>
            <person name="Miller W.G."/>
            <person name="Yee E."/>
            <person name="Chapman M.H."/>
            <person name="Huynh S."/>
            <person name="Bono J.L."/>
            <person name="On S.L.W."/>
            <person name="StLeger J."/>
            <person name="Foster G."/>
            <person name="Parker C.T."/>
        </authorList>
    </citation>
    <scope>NUCLEOTIDE SEQUENCE</scope>
    <source>
        <strain evidence="8">525.92</strain>
    </source>
</reference>
<evidence type="ECO:0000256" key="5">
    <source>
        <dbReference type="ARBA" id="ARBA00023136"/>
    </source>
</evidence>
<evidence type="ECO:0000256" key="2">
    <source>
        <dbReference type="ARBA" id="ARBA00022475"/>
    </source>
</evidence>
<keyword evidence="4 6" id="KW-1133">Transmembrane helix</keyword>
<comment type="subcellular location">
    <subcellularLocation>
        <location evidence="1">Cell membrane</location>
        <topology evidence="1">Multi-pass membrane protein</topology>
    </subcellularLocation>
</comment>
<accession>A7GYU2</accession>
<keyword evidence="5 6" id="KW-0472">Membrane</keyword>
<keyword evidence="9" id="KW-1185">Reference proteome</keyword>
<organism evidence="8 9">
    <name type="scientific">Campylobacter curvus (strain 525.92)</name>
    <dbReference type="NCBI Taxonomy" id="360105"/>
    <lineage>
        <taxon>Bacteria</taxon>
        <taxon>Pseudomonadati</taxon>
        <taxon>Campylobacterota</taxon>
        <taxon>Epsilonproteobacteria</taxon>
        <taxon>Campylobacterales</taxon>
        <taxon>Campylobacteraceae</taxon>
        <taxon>Campylobacter</taxon>
    </lineage>
</organism>
<feature type="transmembrane region" description="Helical" evidence="6">
    <location>
        <begin position="56"/>
        <end position="78"/>
    </location>
</feature>
<dbReference type="Proteomes" id="UP000006380">
    <property type="component" value="Chromosome"/>
</dbReference>
<dbReference type="InterPro" id="IPR017850">
    <property type="entry name" value="Alkaline_phosphatase_core_sf"/>
</dbReference>
<sequence>MKKGYVSYAFTAIFFIVSMIFIFNYKQTYFGLVFGLIQFAFFFFLMFFISGQWLRSLNFASIVMFILFMINRLSLYFYRKTLFANDFLVYFNYENWDILTDFKEIFLAVFAMLIMIGFGVFAYSRHKRSNFKFRLTGLFIAIALVLINTKLANTDSVKNAWIKTFPELKATYMNLSMTIGDSASLKYNSPSFANSYQLFQDKLNLISDYNGSNLKPNLVLWLQESTIDASFYKGELAQPDMFKGDFKFKTLNRVHTFGGRTWKSEFEVLTGLSPDEFNENSSLIFQYAAPHIKYSLPKILKEQGYYTIALNPYPGSAYNSKNAYKNFGIDEYVHPSELQCEGAGNKIKKLKHITSLQMGKCAQKVFEKYKDKQPLFIYMLTINEHAPYDRADKIEFNLDKFYKKPQALKLTDYYKRQLELSKATTDFDSFMQSTDRPYIFAYFGDHQGNMGLSENDVRLNFNDPLVITGFYVKGSPDIESIKSDFNELGELSLMPSVLLELMQIRPNEFFKAHYAMRKICGNVDDCKDKELVKSYKSYLYDYLKDASENLENK</sequence>
<evidence type="ECO:0000256" key="3">
    <source>
        <dbReference type="ARBA" id="ARBA00022692"/>
    </source>
</evidence>